<keyword evidence="4" id="KW-1185">Reference proteome</keyword>
<keyword evidence="1" id="KW-0732">Signal</keyword>
<comment type="caution">
    <text evidence="3">The sequence shown here is derived from an EMBL/GenBank/DDBJ whole genome shotgun (WGS) entry which is preliminary data.</text>
</comment>
<accession>A0A2T3FR17</accession>
<evidence type="ECO:0000256" key="1">
    <source>
        <dbReference type="SAM" id="SignalP"/>
    </source>
</evidence>
<feature type="domain" description="PpiC" evidence="2">
    <location>
        <begin position="183"/>
        <end position="262"/>
    </location>
</feature>
<name>A0A2T3FR17_9CLOT</name>
<dbReference type="GO" id="GO:0003755">
    <property type="term" value="F:peptidyl-prolyl cis-trans isomerase activity"/>
    <property type="evidence" value="ECO:0007669"/>
    <property type="project" value="InterPro"/>
</dbReference>
<organism evidence="3 4">
    <name type="scientific">Clostridium fessum</name>
    <dbReference type="NCBI Taxonomy" id="2126740"/>
    <lineage>
        <taxon>Bacteria</taxon>
        <taxon>Bacillati</taxon>
        <taxon>Bacillota</taxon>
        <taxon>Clostridia</taxon>
        <taxon>Eubacteriales</taxon>
        <taxon>Clostridiaceae</taxon>
        <taxon>Clostridium</taxon>
    </lineage>
</organism>
<protein>
    <recommendedName>
        <fullName evidence="2">PpiC domain-containing protein</fullName>
    </recommendedName>
</protein>
<dbReference type="Pfam" id="PF13145">
    <property type="entry name" value="Rotamase_2"/>
    <property type="match status" value="1"/>
</dbReference>
<dbReference type="SUPFAM" id="SSF54534">
    <property type="entry name" value="FKBP-like"/>
    <property type="match status" value="1"/>
</dbReference>
<reference evidence="3 4" key="1">
    <citation type="submission" date="2018-03" db="EMBL/GenBank/DDBJ databases">
        <title>Lachnoclostridium SNUG30386 gen.nov., sp.nov., isolated from human faeces.</title>
        <authorList>
            <person name="Seo B."/>
            <person name="Jeon K."/>
            <person name="Ko G."/>
        </authorList>
    </citation>
    <scope>NUCLEOTIDE SEQUENCE [LARGE SCALE GENOMIC DNA]</scope>
    <source>
        <strain evidence="3 4">SNUG30386</strain>
    </source>
</reference>
<dbReference type="AlphaFoldDB" id="A0A2T3FR17"/>
<feature type="signal peptide" evidence="1">
    <location>
        <begin position="1"/>
        <end position="30"/>
    </location>
</feature>
<evidence type="ECO:0000259" key="2">
    <source>
        <dbReference type="Pfam" id="PF13145"/>
    </source>
</evidence>
<dbReference type="PROSITE" id="PS51257">
    <property type="entry name" value="PROKAR_LIPOPROTEIN"/>
    <property type="match status" value="1"/>
</dbReference>
<dbReference type="InterPro" id="IPR000297">
    <property type="entry name" value="PPIase_PpiC"/>
</dbReference>
<evidence type="ECO:0000313" key="4">
    <source>
        <dbReference type="Proteomes" id="UP000241048"/>
    </source>
</evidence>
<proteinExistence type="predicted"/>
<dbReference type="Gene3D" id="3.10.50.40">
    <property type="match status" value="1"/>
</dbReference>
<evidence type="ECO:0000313" key="3">
    <source>
        <dbReference type="EMBL" id="PST37710.1"/>
    </source>
</evidence>
<dbReference type="EMBL" id="PYLO01000002">
    <property type="protein sequence ID" value="PST37710.1"/>
    <property type="molecule type" value="Genomic_DNA"/>
</dbReference>
<dbReference type="InterPro" id="IPR046357">
    <property type="entry name" value="PPIase_dom_sf"/>
</dbReference>
<gene>
    <name evidence="3" type="ORF">C7U56_07515</name>
</gene>
<sequence>MQKQKRKTNHIHRAACALLAGLALSLGLLTGCGSDGSTIVVGKKNEKGYSRAEVMVIAMTEKKRYEEVCTDQIWGVSVGEKGDDFETYLKKQIRSFMDELKIMNLLAADRGISLTSEERAAMDRAAAEYFGRLPQSAIDSMGVTEADVQHIYEDYGLAEKLAGQLTDNVALEVSDSEAKVIHVSQIKTSDESEADAFQRAASQEDADFQSCAEEAGLTVSDRVLGRGDESDAYEKEAFSLAEGAVSQVIHADDAYYVLKCTDDYDEDETAARKERIYEERKKRAFQEIYDRFSNTISVSYSSGLWDSLDLTSEFEKNDADFFEIYAEYAIK</sequence>
<dbReference type="RefSeq" id="WP_107000783.1">
    <property type="nucleotide sequence ID" value="NZ_CAUWBW010000027.1"/>
</dbReference>
<feature type="chain" id="PRO_5039011302" description="PpiC domain-containing protein" evidence="1">
    <location>
        <begin position="31"/>
        <end position="331"/>
    </location>
</feature>
<dbReference type="Proteomes" id="UP000241048">
    <property type="component" value="Unassembled WGS sequence"/>
</dbReference>